<evidence type="ECO:0000313" key="3">
    <source>
        <dbReference type="Proteomes" id="UP000251402"/>
    </source>
</evidence>
<keyword evidence="1" id="KW-0732">Signal</keyword>
<proteinExistence type="predicted"/>
<evidence type="ECO:0000256" key="1">
    <source>
        <dbReference type="SAM" id="SignalP"/>
    </source>
</evidence>
<reference evidence="2" key="1">
    <citation type="submission" date="2019-08" db="EMBL/GenBank/DDBJ databases">
        <title>Comparative genome analysis confer to the adaptation heavy metal polluted environment.</title>
        <authorList>
            <person name="Li Y."/>
        </authorList>
    </citation>
    <scope>NUCLEOTIDE SEQUENCE [LARGE SCALE GENOMIC DNA]</scope>
    <source>
        <strain evidence="2">P1</strain>
    </source>
</reference>
<name>A0A5C1I510_9SPHI</name>
<sequence>MKHLLKYILPLVLLLFSFISPEKASAQSQELQQLILDVEKLTQFKNILNDMKTGYQIYNKGYGLVSNLSKGNFNLHDLYLGSLMAINPSIRNYGRVAEVISMQVSLVSEYKSAISGFRRRGVFSAAELSYMENVYSKLLAESLDDLTELTHLITANELRMSDAERIEGIDRLYATGSDKLQFLRSFNRQGALLAIQRAKDLADSRTMKQVFTIKN</sequence>
<dbReference type="Proteomes" id="UP000251402">
    <property type="component" value="Chromosome"/>
</dbReference>
<dbReference type="RefSeq" id="WP_112575382.1">
    <property type="nucleotide sequence ID" value="NZ_CP043450.1"/>
</dbReference>
<organism evidence="2 3">
    <name type="scientific">Mucilaginibacter rubeus</name>
    <dbReference type="NCBI Taxonomy" id="2027860"/>
    <lineage>
        <taxon>Bacteria</taxon>
        <taxon>Pseudomonadati</taxon>
        <taxon>Bacteroidota</taxon>
        <taxon>Sphingobacteriia</taxon>
        <taxon>Sphingobacteriales</taxon>
        <taxon>Sphingobacteriaceae</taxon>
        <taxon>Mucilaginibacter</taxon>
    </lineage>
</organism>
<keyword evidence="3" id="KW-1185">Reference proteome</keyword>
<feature type="chain" id="PRO_5023036826" evidence="1">
    <location>
        <begin position="27"/>
        <end position="215"/>
    </location>
</feature>
<gene>
    <name evidence="2" type="ORF">DEO27_021160</name>
</gene>
<evidence type="ECO:0000313" key="2">
    <source>
        <dbReference type="EMBL" id="QEM12420.1"/>
    </source>
</evidence>
<feature type="signal peptide" evidence="1">
    <location>
        <begin position="1"/>
        <end position="26"/>
    </location>
</feature>
<dbReference type="EMBL" id="CP043450">
    <property type="protein sequence ID" value="QEM12420.1"/>
    <property type="molecule type" value="Genomic_DNA"/>
</dbReference>
<protein>
    <submittedName>
        <fullName evidence="2">TerB family tellurite resistance protein</fullName>
    </submittedName>
</protein>
<accession>A0A5C1I510</accession>
<dbReference type="KEGG" id="mrub:DEO27_021160"/>
<dbReference type="OrthoDB" id="826958at2"/>
<dbReference type="AlphaFoldDB" id="A0A5C1I510"/>